<dbReference type="GO" id="GO:0018773">
    <property type="term" value="F:acetylpyruvate hydrolase activity"/>
    <property type="evidence" value="ECO:0007669"/>
    <property type="project" value="TreeGrafter"/>
</dbReference>
<evidence type="ECO:0000313" key="3">
    <source>
        <dbReference type="EMBL" id="QEY24894.1"/>
    </source>
</evidence>
<dbReference type="PANTHER" id="PTHR11820">
    <property type="entry name" value="ACYLPYRUVASE"/>
    <property type="match status" value="1"/>
</dbReference>
<feature type="domain" description="Fumarylacetoacetase-like C-terminal" evidence="2">
    <location>
        <begin position="16"/>
        <end position="213"/>
    </location>
</feature>
<dbReference type="KEGG" id="naq:D0T90_00445"/>
<evidence type="ECO:0000259" key="2">
    <source>
        <dbReference type="Pfam" id="PF01557"/>
    </source>
</evidence>
<dbReference type="AlphaFoldDB" id="A0A5P3MTJ9"/>
<keyword evidence="1" id="KW-0479">Metal-binding</keyword>
<evidence type="ECO:0000256" key="1">
    <source>
        <dbReference type="ARBA" id="ARBA00022723"/>
    </source>
</evidence>
<sequence>MITVCLNGEAVAAGNIFCIGRNYVAHIEELKNEMPSEMVVFGKPTGSLAGNGSIIKLPPFSSDVHFECELLLLVGKNTDGLTAEDDWRDYISGYGVGLDLTARDIQSRLKDKGLPWFKAKGFKQSACVSDFIPSAELPNPDDCEFTLYINGALRQHGQTGLMIHPLGKMVAELAETYGLQRGDIIFTGTPQGVGKLSAGDRLVLALEDKIRAEFTVA</sequence>
<organism evidence="3 4">
    <name type="scientific">Neisseria animalis</name>
    <dbReference type="NCBI Taxonomy" id="492"/>
    <lineage>
        <taxon>Bacteria</taxon>
        <taxon>Pseudomonadati</taxon>
        <taxon>Pseudomonadota</taxon>
        <taxon>Betaproteobacteria</taxon>
        <taxon>Neisseriales</taxon>
        <taxon>Neisseriaceae</taxon>
        <taxon>Neisseria</taxon>
    </lineage>
</organism>
<keyword evidence="3" id="KW-0378">Hydrolase</keyword>
<dbReference type="RefSeq" id="WP_123795455.1">
    <property type="nucleotide sequence ID" value="NZ_CP031699.1"/>
</dbReference>
<dbReference type="Proteomes" id="UP000325536">
    <property type="component" value="Chromosome"/>
</dbReference>
<dbReference type="PANTHER" id="PTHR11820:SF7">
    <property type="entry name" value="ACYLPYRUVASE FAHD1, MITOCHONDRIAL"/>
    <property type="match status" value="1"/>
</dbReference>
<dbReference type="GO" id="GO:0046872">
    <property type="term" value="F:metal ion binding"/>
    <property type="evidence" value="ECO:0007669"/>
    <property type="project" value="UniProtKB-KW"/>
</dbReference>
<accession>A0A5P3MTJ9</accession>
<name>A0A5P3MTJ9_NEIAN</name>
<gene>
    <name evidence="3" type="ORF">D0T90_00445</name>
</gene>
<keyword evidence="4" id="KW-1185">Reference proteome</keyword>
<dbReference type="InterPro" id="IPR036663">
    <property type="entry name" value="Fumarylacetoacetase_C_sf"/>
</dbReference>
<dbReference type="Pfam" id="PF01557">
    <property type="entry name" value="FAA_hydrolase"/>
    <property type="match status" value="1"/>
</dbReference>
<protein>
    <submittedName>
        <fullName evidence="3">FAA hydrolase family protein</fullName>
    </submittedName>
</protein>
<dbReference type="InterPro" id="IPR011234">
    <property type="entry name" value="Fumarylacetoacetase-like_C"/>
</dbReference>
<dbReference type="Gene3D" id="3.90.850.10">
    <property type="entry name" value="Fumarylacetoacetase-like, C-terminal domain"/>
    <property type="match status" value="1"/>
</dbReference>
<dbReference type="EMBL" id="CP031699">
    <property type="protein sequence ID" value="QEY24894.1"/>
    <property type="molecule type" value="Genomic_DNA"/>
</dbReference>
<dbReference type="OrthoDB" id="9805307at2"/>
<dbReference type="SUPFAM" id="SSF56529">
    <property type="entry name" value="FAH"/>
    <property type="match status" value="1"/>
</dbReference>
<reference evidence="3 4" key="1">
    <citation type="submission" date="2018-08" db="EMBL/GenBank/DDBJ databases">
        <title>Neisseria animalis ATCC 49930 complete genome.</title>
        <authorList>
            <person name="Veseli I.A."/>
            <person name="Mascarenhas dos Santos A.C."/>
            <person name="Buttler R."/>
            <person name="Pombert J.-F."/>
        </authorList>
    </citation>
    <scope>NUCLEOTIDE SEQUENCE [LARGE SCALE GENOMIC DNA]</scope>
    <source>
        <strain evidence="3 4">ATCC 49930</strain>
    </source>
</reference>
<evidence type="ECO:0000313" key="4">
    <source>
        <dbReference type="Proteomes" id="UP000325536"/>
    </source>
</evidence>
<proteinExistence type="predicted"/>